<comment type="caution">
    <text evidence="1">The sequence shown here is derived from an EMBL/GenBank/DDBJ whole genome shotgun (WGS) entry which is preliminary data.</text>
</comment>
<organism evidence="1 2">
    <name type="scientific">Rubus argutus</name>
    <name type="common">Southern blackberry</name>
    <dbReference type="NCBI Taxonomy" id="59490"/>
    <lineage>
        <taxon>Eukaryota</taxon>
        <taxon>Viridiplantae</taxon>
        <taxon>Streptophyta</taxon>
        <taxon>Embryophyta</taxon>
        <taxon>Tracheophyta</taxon>
        <taxon>Spermatophyta</taxon>
        <taxon>Magnoliopsida</taxon>
        <taxon>eudicotyledons</taxon>
        <taxon>Gunneridae</taxon>
        <taxon>Pentapetalae</taxon>
        <taxon>rosids</taxon>
        <taxon>fabids</taxon>
        <taxon>Rosales</taxon>
        <taxon>Rosaceae</taxon>
        <taxon>Rosoideae</taxon>
        <taxon>Rosoideae incertae sedis</taxon>
        <taxon>Rubus</taxon>
    </lineage>
</organism>
<dbReference type="AlphaFoldDB" id="A0AAW1Y132"/>
<keyword evidence="2" id="KW-1185">Reference proteome</keyword>
<gene>
    <name evidence="1" type="ORF">M0R45_008544</name>
</gene>
<name>A0AAW1Y132_RUBAR</name>
<evidence type="ECO:0000313" key="1">
    <source>
        <dbReference type="EMBL" id="KAK9942901.1"/>
    </source>
</evidence>
<reference evidence="1 2" key="1">
    <citation type="journal article" date="2023" name="G3 (Bethesda)">
        <title>A chromosome-length genome assembly and annotation of blackberry (Rubus argutus, cv. 'Hillquist').</title>
        <authorList>
            <person name="Bruna T."/>
            <person name="Aryal R."/>
            <person name="Dudchenko O."/>
            <person name="Sargent D.J."/>
            <person name="Mead D."/>
            <person name="Buti M."/>
            <person name="Cavallini A."/>
            <person name="Hytonen T."/>
            <person name="Andres J."/>
            <person name="Pham M."/>
            <person name="Weisz D."/>
            <person name="Mascagni F."/>
            <person name="Usai G."/>
            <person name="Natali L."/>
            <person name="Bassil N."/>
            <person name="Fernandez G.E."/>
            <person name="Lomsadze A."/>
            <person name="Armour M."/>
            <person name="Olukolu B."/>
            <person name="Poorten T."/>
            <person name="Britton C."/>
            <person name="Davik J."/>
            <person name="Ashrafi H."/>
            <person name="Aiden E.L."/>
            <person name="Borodovsky M."/>
            <person name="Worthington M."/>
        </authorList>
    </citation>
    <scope>NUCLEOTIDE SEQUENCE [LARGE SCALE GENOMIC DNA]</scope>
    <source>
        <strain evidence="1">PI 553951</strain>
    </source>
</reference>
<evidence type="ECO:0000313" key="2">
    <source>
        <dbReference type="Proteomes" id="UP001457282"/>
    </source>
</evidence>
<sequence>MHPVNHTPPPPSFPAALHHHLLPSSSLLLLLKRSSCKQFKSQSHSNYPDHHHSFQASPINCNSKSQPHFTISSSANPINSTCNSQNLDKHPTQSHQSHRASPTIKLLQASQAHYCSSKSTKTCNLITSKSFLLSSITKPKPAGTLIQAWAADRVHPAITNPERRPKTPLNPIAVLHHRPPLTVTTDLTASSSDQINVVPLHLYRRRHPSCCSSLSPTHLIDLLPARTED</sequence>
<dbReference type="EMBL" id="JBEDUW010000002">
    <property type="protein sequence ID" value="KAK9942901.1"/>
    <property type="molecule type" value="Genomic_DNA"/>
</dbReference>
<proteinExistence type="predicted"/>
<dbReference type="Proteomes" id="UP001457282">
    <property type="component" value="Unassembled WGS sequence"/>
</dbReference>
<protein>
    <submittedName>
        <fullName evidence="1">Uncharacterized protein</fullName>
    </submittedName>
</protein>
<accession>A0AAW1Y132</accession>